<evidence type="ECO:0000256" key="1">
    <source>
        <dbReference type="ARBA" id="ARBA00022450"/>
    </source>
</evidence>
<dbReference type="InterPro" id="IPR020845">
    <property type="entry name" value="AMP-binding_CS"/>
</dbReference>
<dbReference type="NCBIfam" id="TIGR01733">
    <property type="entry name" value="AA-adenyl-dom"/>
    <property type="match status" value="1"/>
</dbReference>
<evidence type="ECO:0000256" key="2">
    <source>
        <dbReference type="ARBA" id="ARBA00022553"/>
    </source>
</evidence>
<proteinExistence type="predicted"/>
<dbReference type="Gene3D" id="2.30.38.10">
    <property type="entry name" value="Luciferase, Domain 3"/>
    <property type="match status" value="1"/>
</dbReference>
<keyword evidence="1" id="KW-0596">Phosphopantetheine</keyword>
<evidence type="ECO:0000259" key="5">
    <source>
        <dbReference type="Pfam" id="PF00668"/>
    </source>
</evidence>
<dbReference type="SUPFAM" id="SSF52777">
    <property type="entry name" value="CoA-dependent acyltransferases"/>
    <property type="match status" value="2"/>
</dbReference>
<dbReference type="InterPro" id="IPR023213">
    <property type="entry name" value="CAT-like_dom_sf"/>
</dbReference>
<dbReference type="Pfam" id="PF00668">
    <property type="entry name" value="Condensation"/>
    <property type="match status" value="1"/>
</dbReference>
<evidence type="ECO:0000256" key="3">
    <source>
        <dbReference type="SAM" id="MobiDB-lite"/>
    </source>
</evidence>
<evidence type="ECO:0000313" key="6">
    <source>
        <dbReference type="EMBL" id="AKA59407.1"/>
    </source>
</evidence>
<feature type="domain" description="AMP-dependent synthetase/ligase" evidence="4">
    <location>
        <begin position="454"/>
        <end position="794"/>
    </location>
</feature>
<evidence type="ECO:0000259" key="4">
    <source>
        <dbReference type="Pfam" id="PF00501"/>
    </source>
</evidence>
<feature type="region of interest" description="Disordered" evidence="3">
    <location>
        <begin position="840"/>
        <end position="947"/>
    </location>
</feature>
<dbReference type="Gene3D" id="3.30.559.10">
    <property type="entry name" value="Chloramphenicol acetyltransferase-like domain"/>
    <property type="match status" value="1"/>
</dbReference>
<dbReference type="InterPro" id="IPR010071">
    <property type="entry name" value="AA_adenyl_dom"/>
</dbReference>
<dbReference type="FunFam" id="3.40.50.980:FF:000001">
    <property type="entry name" value="Non-ribosomal peptide synthetase"/>
    <property type="match status" value="1"/>
</dbReference>
<dbReference type="GO" id="GO:0003824">
    <property type="term" value="F:catalytic activity"/>
    <property type="evidence" value="ECO:0007669"/>
    <property type="project" value="InterPro"/>
</dbReference>
<protein>
    <submittedName>
        <fullName evidence="6">Non-ribosomal peptide synthetase</fullName>
    </submittedName>
</protein>
<accession>A0A0E3GLV4</accession>
<feature type="domain" description="Condensation" evidence="5">
    <location>
        <begin position="2"/>
        <end position="435"/>
    </location>
</feature>
<dbReference type="PROSITE" id="PS00455">
    <property type="entry name" value="AMP_BINDING"/>
    <property type="match status" value="1"/>
</dbReference>
<organism evidence="6">
    <name type="scientific">uncultured bacterium AB_1241</name>
    <dbReference type="NCBI Taxonomy" id="1630009"/>
    <lineage>
        <taxon>Bacteria</taxon>
        <taxon>environmental samples</taxon>
    </lineage>
</organism>
<dbReference type="InterPro" id="IPR000873">
    <property type="entry name" value="AMP-dep_synth/lig_dom"/>
</dbReference>
<dbReference type="InterPro" id="IPR001242">
    <property type="entry name" value="Condensation_dom"/>
</dbReference>
<dbReference type="GO" id="GO:0031177">
    <property type="term" value="F:phosphopantetheine binding"/>
    <property type="evidence" value="ECO:0007669"/>
    <property type="project" value="TreeGrafter"/>
</dbReference>
<sequence>MLPLSDAQRRVWFAHRADPDNPAYIIAACVDFHGTVDPAVLDRAVRHTLAEADGLRVRFVEDGDQLGQVVDAQDTWRIAAHDLGDEPDPATAAMTWMREEARRPFDVRTAPLFEFALLTLGPDQHRWFLKFHHLLLDGYGINLFIRRVSEVYTALAAGAEPGAAWFGSFADHLAADAAFTASDEFAAQRRFWSERFADQPAPTYLDGGADIALEVVRRTELVSPERTEELAAAARRAGARWYTAVVAAVAAYLATMRGADEAVVTFAVTGRTTPLARTIPAMASNVLPLRVPVRRDQTWLELVGEIRGRVRELVRNQRYRGEDVRRDLIAPAPGRFFGPIVNIIPHDETFRFGERTATLHNLSTMPVDDLSVVCYPTQGGGIRIDLDAHPDHYDAESVATHQRRLTRLLDAIARDPDSPVGAADLLDDEERHTLLVTRNDTAHPVPDGTPPELFAAQVARTPDAVAVEHGDRTLTYAELDARVDRLATRLAGAGVGPGTPVALLLERSVDLVVAILAVTRAGGTYVPVDARYPVARMRGVLADTGAPLVLVDARTHTHEVAATTPTLRVDADAGPAPAIPDFAAPRPDDLAYIMFTSGSSGRPKGVQVTHRDIVELAFDRSWESPAHRRVLMHSPHAFDASTYELWVPLLWGGTVVIATGEVDAALLRRYTGRVGAVFLTTALFRALAEEDPGCLAGLREVWTGGEAGSPRAIRRVLGACPDTDVVSVYGPTETTTFATCQRLPRDFGDGPGVPIGAPMSNRRAYVLGPGLELLPDGAVGQLHLAGAGLARGYHDRPRLTGERFRPDPFGAPGERMYATGDLVRWLPDGNLEFVAGSTTRSSCAGSASSRPRSRPPCSATPRCRRPWSPCARTTRPAGSWSGTSCQPRPGPAPVTPGSRWPNGRRSTATSTPTPARPTSGRTSPAGTPATTAARSRSTRCGSGGRPPSPACWPCGRAGYWRSASAPGCCCPGSRPGVSLIGQRTSPRRRSRRCARTWPTDPTWRRRWSCATSRPTSPTACPPASSTWSSSTRWCSTSRTSTTWRGCCGRRPAWSRPAGRCTSATCATCGPSVPCAPPSSCAGRAPRRPRPRCAARSSAACCWRPSCSSTPSSSPRSAHGCRRWPPWRCVSSGAARTTS</sequence>
<keyword evidence="2" id="KW-0597">Phosphoprotein</keyword>
<name>A0A0E3GLV4_9BACT</name>
<dbReference type="Gene3D" id="3.40.50.980">
    <property type="match status" value="2"/>
</dbReference>
<feature type="compositionally biased region" description="Low complexity" evidence="3">
    <location>
        <begin position="903"/>
        <end position="940"/>
    </location>
</feature>
<dbReference type="PANTHER" id="PTHR45527:SF1">
    <property type="entry name" value="FATTY ACID SYNTHASE"/>
    <property type="match status" value="1"/>
</dbReference>
<dbReference type="GO" id="GO:0043041">
    <property type="term" value="P:amino acid activation for nonribosomal peptide biosynthetic process"/>
    <property type="evidence" value="ECO:0007669"/>
    <property type="project" value="TreeGrafter"/>
</dbReference>
<dbReference type="PANTHER" id="PTHR45527">
    <property type="entry name" value="NONRIBOSOMAL PEPTIDE SYNTHETASE"/>
    <property type="match status" value="1"/>
</dbReference>
<feature type="compositionally biased region" description="Low complexity" evidence="3">
    <location>
        <begin position="840"/>
        <end position="861"/>
    </location>
</feature>
<dbReference type="AlphaFoldDB" id="A0A0E3GLV4"/>
<dbReference type="GO" id="GO:0044550">
    <property type="term" value="P:secondary metabolite biosynthetic process"/>
    <property type="evidence" value="ECO:0007669"/>
    <property type="project" value="TreeGrafter"/>
</dbReference>
<dbReference type="SUPFAM" id="SSF56801">
    <property type="entry name" value="Acetyl-CoA synthetase-like"/>
    <property type="match status" value="1"/>
</dbReference>
<dbReference type="EMBL" id="KP830091">
    <property type="protein sequence ID" value="AKA59407.1"/>
    <property type="molecule type" value="Genomic_DNA"/>
</dbReference>
<reference evidence="6" key="1">
    <citation type="journal article" date="2015" name="Proc. Natl. Acad. Sci. U.S.A.">
        <title>Multiplexed metagenome mining using short DNA sequence tags facilitates targeted discovery of epoxyketone proteasome inhibitors.</title>
        <authorList>
            <person name="Owen J.G."/>
            <person name="Charlop-Powers Z."/>
            <person name="Smith A.G."/>
            <person name="Ternei M.A."/>
            <person name="Calle P.Y."/>
            <person name="Reddy B.V."/>
            <person name="Montiel D."/>
            <person name="Brady S.F."/>
        </authorList>
    </citation>
    <scope>NUCLEOTIDE SEQUENCE</scope>
</reference>
<dbReference type="Pfam" id="PF00501">
    <property type="entry name" value="AMP-binding"/>
    <property type="match status" value="1"/>
</dbReference>
<dbReference type="FunFam" id="2.30.38.10:FF:000001">
    <property type="entry name" value="Non-ribosomal peptide synthetase PvdI"/>
    <property type="match status" value="1"/>
</dbReference>
<dbReference type="Gene3D" id="3.30.559.30">
    <property type="entry name" value="Nonribosomal peptide synthetase, condensation domain"/>
    <property type="match status" value="1"/>
</dbReference>
<dbReference type="GO" id="GO:0005737">
    <property type="term" value="C:cytoplasm"/>
    <property type="evidence" value="ECO:0007669"/>
    <property type="project" value="TreeGrafter"/>
</dbReference>